<evidence type="ECO:0000313" key="2">
    <source>
        <dbReference type="EMBL" id="EMY80105.1"/>
    </source>
</evidence>
<evidence type="ECO:0000256" key="1">
    <source>
        <dbReference type="SAM" id="Phobius"/>
    </source>
</evidence>
<dbReference type="Proteomes" id="UP000012317">
    <property type="component" value="Unassembled WGS sequence"/>
</dbReference>
<reference evidence="2 3" key="1">
    <citation type="journal article" date="2014" name="Genome Biol. Evol.">
        <title>Extensive gene acquisition in the extremely psychrophilic bacterial species Psychroflexus torquis and the link to sea-ice ecosystem specialism.</title>
        <authorList>
            <person name="Feng S."/>
            <person name="Powell S.M."/>
            <person name="Wilson R."/>
            <person name="Bowman J.P."/>
        </authorList>
    </citation>
    <scope>NUCLEOTIDE SEQUENCE [LARGE SCALE GENOMIC DNA]</scope>
    <source>
        <strain evidence="2 3">ACAM 44</strain>
    </source>
</reference>
<dbReference type="RefSeq" id="WP_003443953.1">
    <property type="nucleotide sequence ID" value="NZ_APLF01000019.1"/>
</dbReference>
<feature type="transmembrane region" description="Helical" evidence="1">
    <location>
        <begin position="6"/>
        <end position="27"/>
    </location>
</feature>
<keyword evidence="1" id="KW-0472">Membrane</keyword>
<evidence type="ECO:0000313" key="3">
    <source>
        <dbReference type="Proteomes" id="UP000012317"/>
    </source>
</evidence>
<dbReference type="EMBL" id="APLF01000019">
    <property type="protein sequence ID" value="EMY80105.1"/>
    <property type="molecule type" value="Genomic_DNA"/>
</dbReference>
<accession>N1WM94</accession>
<sequence length="166" mass="19552">MEIESEILVVIIASMASLIIGIININFNQKISSRQNKIELKKTKIDLFENRRQKLERYKFEISNRESEVHELSSMEHVGLLANHFSKNIKDVIVISHILNEEFVNKLKLSMSKLNQHRIDEKIGNKADYEKAFEEVKYMSKLNELIPIELEKKVFEIENKINRLIK</sequence>
<keyword evidence="1" id="KW-1133">Transmembrane helix</keyword>
<keyword evidence="3" id="KW-1185">Reference proteome</keyword>
<name>N1WM94_9FLAO</name>
<gene>
    <name evidence="2" type="ORF">pgond44_13711</name>
</gene>
<dbReference type="AlphaFoldDB" id="N1WM94"/>
<organism evidence="2 3">
    <name type="scientific">Psychroflexus gondwanensis ACAM 44</name>
    <dbReference type="NCBI Taxonomy" id="1189619"/>
    <lineage>
        <taxon>Bacteria</taxon>
        <taxon>Pseudomonadati</taxon>
        <taxon>Bacteroidota</taxon>
        <taxon>Flavobacteriia</taxon>
        <taxon>Flavobacteriales</taxon>
        <taxon>Flavobacteriaceae</taxon>
        <taxon>Psychroflexus</taxon>
    </lineage>
</organism>
<keyword evidence="1" id="KW-0812">Transmembrane</keyword>
<proteinExistence type="predicted"/>
<comment type="caution">
    <text evidence="2">The sequence shown here is derived from an EMBL/GenBank/DDBJ whole genome shotgun (WGS) entry which is preliminary data.</text>
</comment>
<protein>
    <submittedName>
        <fullName evidence="2">Uncharacterized protein</fullName>
    </submittedName>
</protein>